<accession>A0AAN8YS59</accession>
<dbReference type="AlphaFoldDB" id="A0AAN8YS59"/>
<keyword evidence="3" id="KW-1185">Reference proteome</keyword>
<dbReference type="GO" id="GO:0003843">
    <property type="term" value="F:1,3-beta-D-glucan synthase activity"/>
    <property type="evidence" value="ECO:0007669"/>
    <property type="project" value="InterPro"/>
</dbReference>
<dbReference type="Proteomes" id="UP001371456">
    <property type="component" value="Unassembled WGS sequence"/>
</dbReference>
<evidence type="ECO:0000313" key="3">
    <source>
        <dbReference type="Proteomes" id="UP001371456"/>
    </source>
</evidence>
<dbReference type="InterPro" id="IPR003440">
    <property type="entry name" value="Glyco_trans_48_dom"/>
</dbReference>
<reference evidence="2 3" key="1">
    <citation type="submission" date="2024-02" db="EMBL/GenBank/DDBJ databases">
        <title>de novo genome assembly of Solanum bulbocastanum strain 11H21.</title>
        <authorList>
            <person name="Hosaka A.J."/>
        </authorList>
    </citation>
    <scope>NUCLEOTIDE SEQUENCE [LARGE SCALE GENOMIC DNA]</scope>
    <source>
        <tissue evidence="2">Young leaves</tissue>
    </source>
</reference>
<evidence type="ECO:0000313" key="2">
    <source>
        <dbReference type="EMBL" id="KAK6802367.1"/>
    </source>
</evidence>
<proteinExistence type="predicted"/>
<comment type="caution">
    <text evidence="2">The sequence shown here is derived from an EMBL/GenBank/DDBJ whole genome shotgun (WGS) entry which is preliminary data.</text>
</comment>
<dbReference type="Pfam" id="PF02364">
    <property type="entry name" value="Glucan_synthase"/>
    <property type="match status" value="1"/>
</dbReference>
<evidence type="ECO:0000259" key="1">
    <source>
        <dbReference type="Pfam" id="PF02364"/>
    </source>
</evidence>
<dbReference type="EMBL" id="JBANQN010000001">
    <property type="protein sequence ID" value="KAK6802367.1"/>
    <property type="molecule type" value="Genomic_DNA"/>
</dbReference>
<feature type="domain" description="Glycosyl transferase 48" evidence="1">
    <location>
        <begin position="22"/>
        <end position="81"/>
    </location>
</feature>
<dbReference type="PANTHER" id="PTHR12741:SF47">
    <property type="entry name" value="CALLOSE SYNTHASE 9"/>
    <property type="match status" value="1"/>
</dbReference>
<name>A0AAN8YS59_SOLBU</name>
<dbReference type="GO" id="GO:0005886">
    <property type="term" value="C:plasma membrane"/>
    <property type="evidence" value="ECO:0007669"/>
    <property type="project" value="TreeGrafter"/>
</dbReference>
<gene>
    <name evidence="2" type="ORF">RDI58_000147</name>
</gene>
<organism evidence="2 3">
    <name type="scientific">Solanum bulbocastanum</name>
    <name type="common">Wild potato</name>
    <dbReference type="NCBI Taxonomy" id="147425"/>
    <lineage>
        <taxon>Eukaryota</taxon>
        <taxon>Viridiplantae</taxon>
        <taxon>Streptophyta</taxon>
        <taxon>Embryophyta</taxon>
        <taxon>Tracheophyta</taxon>
        <taxon>Spermatophyta</taxon>
        <taxon>Magnoliopsida</taxon>
        <taxon>eudicotyledons</taxon>
        <taxon>Gunneridae</taxon>
        <taxon>Pentapetalae</taxon>
        <taxon>asterids</taxon>
        <taxon>lamiids</taxon>
        <taxon>Solanales</taxon>
        <taxon>Solanaceae</taxon>
        <taxon>Solanoideae</taxon>
        <taxon>Solaneae</taxon>
        <taxon>Solanum</taxon>
    </lineage>
</organism>
<dbReference type="GO" id="GO:0000148">
    <property type="term" value="C:1,3-beta-D-glucan synthase complex"/>
    <property type="evidence" value="ECO:0007669"/>
    <property type="project" value="InterPro"/>
</dbReference>
<sequence length="109" mass="12817">MQKELIKRLYSLLTIKESAANIPKNLEARRRLEFFTNSLFMVMSVARPVRKMLSFSHSESVLYSMSELLKKNEDGISILCFTSRKYIQVKKDNLPKKNKYEKNDQLLVI</sequence>
<protein>
    <recommendedName>
        <fullName evidence="1">Glycosyl transferase 48 domain-containing protein</fullName>
    </recommendedName>
</protein>
<dbReference type="GO" id="GO:0006075">
    <property type="term" value="P:(1-&gt;3)-beta-D-glucan biosynthetic process"/>
    <property type="evidence" value="ECO:0007669"/>
    <property type="project" value="InterPro"/>
</dbReference>
<dbReference type="PANTHER" id="PTHR12741">
    <property type="entry name" value="LYST-INTERACTING PROTEIN LIP5 DOPAMINE RESPONSIVE PROTEIN DRG-1"/>
    <property type="match status" value="1"/>
</dbReference>